<dbReference type="SFLD" id="SFLDG01118">
    <property type="entry name" value="activating_enzymes__group_2"/>
    <property type="match status" value="1"/>
</dbReference>
<dbReference type="SFLD" id="SFLDG01066">
    <property type="entry name" value="organic_radical-activating_enz"/>
    <property type="match status" value="1"/>
</dbReference>
<feature type="domain" description="4Fe-4S ferredoxin-type" evidence="10">
    <location>
        <begin position="38"/>
        <end position="65"/>
    </location>
</feature>
<dbReference type="PROSITE" id="PS51918">
    <property type="entry name" value="RADICAL_SAM"/>
    <property type="match status" value="1"/>
</dbReference>
<name>A0ABR7DCR6_9CLOT</name>
<organism evidence="12 13">
    <name type="scientific">Clostridium hominis</name>
    <dbReference type="NCBI Taxonomy" id="2763036"/>
    <lineage>
        <taxon>Bacteria</taxon>
        <taxon>Bacillati</taxon>
        <taxon>Bacillota</taxon>
        <taxon>Clostridia</taxon>
        <taxon>Eubacteriales</taxon>
        <taxon>Clostridiaceae</taxon>
        <taxon>Clostridium</taxon>
    </lineage>
</organism>
<comment type="similarity">
    <text evidence="2">Belongs to the organic radical-activating enzymes family.</text>
</comment>
<evidence type="ECO:0000313" key="12">
    <source>
        <dbReference type="EMBL" id="MBC5629186.1"/>
    </source>
</evidence>
<dbReference type="InterPro" id="IPR017896">
    <property type="entry name" value="4Fe4S_Fe-S-bd"/>
</dbReference>
<evidence type="ECO:0000259" key="11">
    <source>
        <dbReference type="PROSITE" id="PS51918"/>
    </source>
</evidence>
<keyword evidence="13" id="KW-1185">Reference proteome</keyword>
<dbReference type="PROSITE" id="PS51379">
    <property type="entry name" value="4FE4S_FER_2"/>
    <property type="match status" value="1"/>
</dbReference>
<keyword evidence="4" id="KW-0949">S-adenosyl-L-methionine</keyword>
<evidence type="ECO:0000259" key="10">
    <source>
        <dbReference type="PROSITE" id="PS51379"/>
    </source>
</evidence>
<evidence type="ECO:0000256" key="7">
    <source>
        <dbReference type="ARBA" id="ARBA00023004"/>
    </source>
</evidence>
<dbReference type="InterPro" id="IPR023912">
    <property type="entry name" value="YjjW_bact"/>
</dbReference>
<proteinExistence type="inferred from homology"/>
<dbReference type="SFLD" id="SFLDF00392">
    <property type="entry name" value="YjjI_activase"/>
    <property type="match status" value="1"/>
</dbReference>
<dbReference type="PROSITE" id="PS01087">
    <property type="entry name" value="RADICAL_ACTIVATING"/>
    <property type="match status" value="1"/>
</dbReference>
<dbReference type="Gene3D" id="3.20.20.70">
    <property type="entry name" value="Aldolase class I"/>
    <property type="match status" value="1"/>
</dbReference>
<dbReference type="PIRSF" id="PIRSF000371">
    <property type="entry name" value="PFL_act_enz"/>
    <property type="match status" value="1"/>
</dbReference>
<keyword evidence="7" id="KW-0408">Iron</keyword>
<dbReference type="InterPro" id="IPR040074">
    <property type="entry name" value="BssD/PflA/YjjW"/>
</dbReference>
<dbReference type="NCBIfam" id="TIGR04041">
    <property type="entry name" value="activase_YjjW"/>
    <property type="match status" value="1"/>
</dbReference>
<keyword evidence="6" id="KW-0560">Oxidoreductase</keyword>
<dbReference type="Gene3D" id="3.30.70.20">
    <property type="match status" value="1"/>
</dbReference>
<dbReference type="PROSITE" id="PS00198">
    <property type="entry name" value="4FE4S_FER_1"/>
    <property type="match status" value="1"/>
</dbReference>
<dbReference type="PANTHER" id="PTHR30352:SF13">
    <property type="entry name" value="GLYCYL-RADICAL ENZYME ACTIVATING ENZYME YJJW-RELATED"/>
    <property type="match status" value="1"/>
</dbReference>
<dbReference type="InterPro" id="IPR034457">
    <property type="entry name" value="Organic_radical-activating"/>
</dbReference>
<dbReference type="PANTHER" id="PTHR30352">
    <property type="entry name" value="PYRUVATE FORMATE-LYASE-ACTIVATING ENZYME"/>
    <property type="match status" value="1"/>
</dbReference>
<evidence type="ECO:0000256" key="2">
    <source>
        <dbReference type="ARBA" id="ARBA00009777"/>
    </source>
</evidence>
<keyword evidence="8" id="KW-0411">Iron-sulfur</keyword>
<protein>
    <submittedName>
        <fullName evidence="12">YjjW family glycine radical enzyme activase</fullName>
    </submittedName>
</protein>
<gene>
    <name evidence="12" type="primary">yjjW</name>
    <name evidence="12" type="ORF">H8S20_09800</name>
</gene>
<dbReference type="EMBL" id="JACOOO010000016">
    <property type="protein sequence ID" value="MBC5629186.1"/>
    <property type="molecule type" value="Genomic_DNA"/>
</dbReference>
<evidence type="ECO:0000256" key="1">
    <source>
        <dbReference type="ARBA" id="ARBA00001966"/>
    </source>
</evidence>
<dbReference type="InterPro" id="IPR058240">
    <property type="entry name" value="rSAM_sf"/>
</dbReference>
<dbReference type="Pfam" id="PF04055">
    <property type="entry name" value="Radical_SAM"/>
    <property type="match status" value="1"/>
</dbReference>
<keyword evidence="3" id="KW-0004">4Fe-4S</keyword>
<dbReference type="SUPFAM" id="SSF54862">
    <property type="entry name" value="4Fe-4S ferredoxins"/>
    <property type="match status" value="1"/>
</dbReference>
<dbReference type="RefSeq" id="WP_186838461.1">
    <property type="nucleotide sequence ID" value="NZ_JACOOO010000016.1"/>
</dbReference>
<dbReference type="InterPro" id="IPR001989">
    <property type="entry name" value="Radical_activat_CS"/>
</dbReference>
<evidence type="ECO:0000313" key="13">
    <source>
        <dbReference type="Proteomes" id="UP000596929"/>
    </source>
</evidence>
<dbReference type="InterPro" id="IPR012839">
    <property type="entry name" value="Organic_radical_activase"/>
</dbReference>
<evidence type="ECO:0000256" key="9">
    <source>
        <dbReference type="ARBA" id="ARBA00047365"/>
    </source>
</evidence>
<evidence type="ECO:0000256" key="8">
    <source>
        <dbReference type="ARBA" id="ARBA00023014"/>
    </source>
</evidence>
<evidence type="ECO:0000256" key="6">
    <source>
        <dbReference type="ARBA" id="ARBA00023002"/>
    </source>
</evidence>
<comment type="caution">
    <text evidence="12">The sequence shown here is derived from an EMBL/GenBank/DDBJ whole genome shotgun (WGS) entry which is preliminary data.</text>
</comment>
<dbReference type="InterPro" id="IPR007197">
    <property type="entry name" value="rSAM"/>
</dbReference>
<evidence type="ECO:0000256" key="5">
    <source>
        <dbReference type="ARBA" id="ARBA00022723"/>
    </source>
</evidence>
<accession>A0ABR7DCR6</accession>
<dbReference type="InterPro" id="IPR013785">
    <property type="entry name" value="Aldolase_TIM"/>
</dbReference>
<dbReference type="SFLD" id="SFLDS00029">
    <property type="entry name" value="Radical_SAM"/>
    <property type="match status" value="1"/>
</dbReference>
<dbReference type="InterPro" id="IPR017900">
    <property type="entry name" value="4Fe4S_Fe_S_CS"/>
</dbReference>
<dbReference type="SUPFAM" id="SSF102114">
    <property type="entry name" value="Radical SAM enzymes"/>
    <property type="match status" value="1"/>
</dbReference>
<dbReference type="CDD" id="cd01335">
    <property type="entry name" value="Radical_SAM"/>
    <property type="match status" value="1"/>
</dbReference>
<evidence type="ECO:0000256" key="4">
    <source>
        <dbReference type="ARBA" id="ARBA00022691"/>
    </source>
</evidence>
<feature type="domain" description="Radical SAM core" evidence="11">
    <location>
        <begin position="15"/>
        <end position="269"/>
    </location>
</feature>
<evidence type="ECO:0000256" key="3">
    <source>
        <dbReference type="ARBA" id="ARBA00022485"/>
    </source>
</evidence>
<comment type="cofactor">
    <cofactor evidence="1">
        <name>[4Fe-4S] cluster</name>
        <dbReference type="ChEBI" id="CHEBI:49883"/>
    </cofactor>
</comment>
<reference evidence="12 13" key="1">
    <citation type="submission" date="2020-08" db="EMBL/GenBank/DDBJ databases">
        <title>Genome public.</title>
        <authorList>
            <person name="Liu C."/>
            <person name="Sun Q."/>
        </authorList>
    </citation>
    <scope>NUCLEOTIDE SEQUENCE [LARGE SCALE GENOMIC DNA]</scope>
    <source>
        <strain evidence="12 13">NSJ-6</strain>
    </source>
</reference>
<keyword evidence="5" id="KW-0479">Metal-binding</keyword>
<comment type="catalytic activity">
    <reaction evidence="9">
        <text>glycyl-[protein] + reduced [flavodoxin] + S-adenosyl-L-methionine = glycin-2-yl radical-[protein] + semiquinone [flavodoxin] + 5'-deoxyadenosine + L-methionine + H(+)</text>
        <dbReference type="Rhea" id="RHEA:61976"/>
        <dbReference type="Rhea" id="RHEA-COMP:10622"/>
        <dbReference type="Rhea" id="RHEA-COMP:14480"/>
        <dbReference type="Rhea" id="RHEA-COMP:15993"/>
        <dbReference type="Rhea" id="RHEA-COMP:15994"/>
        <dbReference type="ChEBI" id="CHEBI:15378"/>
        <dbReference type="ChEBI" id="CHEBI:17319"/>
        <dbReference type="ChEBI" id="CHEBI:29947"/>
        <dbReference type="ChEBI" id="CHEBI:32722"/>
        <dbReference type="ChEBI" id="CHEBI:57618"/>
        <dbReference type="ChEBI" id="CHEBI:57844"/>
        <dbReference type="ChEBI" id="CHEBI:59789"/>
        <dbReference type="ChEBI" id="CHEBI:140311"/>
    </reaction>
</comment>
<dbReference type="Proteomes" id="UP000596929">
    <property type="component" value="Unassembled WGS sequence"/>
</dbReference>
<sequence length="278" mass="31024">MMTGFVNNIIPFSSVDGPGNRTAIFLQGCNFNCIYCHNPETINICGNCGTCITACPNGAIAQNNSKVFWDKTKCCNCDACIKACNNNSSPKVSKMSTDDIINEVTNYKPFIQGITVSGGECTLQEDFLISLFTKAKSLGLTCFVDSNGSKDFKEMANLLELCDGVMLDVKSFDNSIHNKYIDFDNKHVLSNLDYLASIGKLYEVRTVIVPEIFNNEETVKRVSEIINKYDPNIRYKLIKFRNLGVRHSLKSHPSPSDKYMDELKNISEKNGCKNIIIV</sequence>